<dbReference type="Gene3D" id="3.40.50.10090">
    <property type="match status" value="3"/>
</dbReference>
<protein>
    <recommendedName>
        <fullName evidence="7 9">Uroporphyrinogen-III synthase</fullName>
        <ecNumber evidence="3 9">4.2.1.75</ecNumber>
    </recommendedName>
</protein>
<gene>
    <name evidence="12" type="ordered locus">Xcel_3253</name>
</gene>
<evidence type="ECO:0000256" key="4">
    <source>
        <dbReference type="ARBA" id="ARBA00023239"/>
    </source>
</evidence>
<keyword evidence="13" id="KW-1185">Reference proteome</keyword>
<dbReference type="Proteomes" id="UP000002255">
    <property type="component" value="Chromosome"/>
</dbReference>
<feature type="compositionally biased region" description="Low complexity" evidence="10">
    <location>
        <begin position="152"/>
        <end position="162"/>
    </location>
</feature>
<dbReference type="STRING" id="446471.Xcel_3253"/>
<dbReference type="AlphaFoldDB" id="D1C0Q0"/>
<feature type="region of interest" description="Disordered" evidence="10">
    <location>
        <begin position="1"/>
        <end position="52"/>
    </location>
</feature>
<comment type="similarity">
    <text evidence="2 9">Belongs to the uroporphyrinogen-III synthase family.</text>
</comment>
<accession>D1C0Q0</accession>
<proteinExistence type="inferred from homology"/>
<dbReference type="CDD" id="cd06578">
    <property type="entry name" value="HemD"/>
    <property type="match status" value="1"/>
</dbReference>
<evidence type="ECO:0000256" key="1">
    <source>
        <dbReference type="ARBA" id="ARBA00004772"/>
    </source>
</evidence>
<evidence type="ECO:0000313" key="13">
    <source>
        <dbReference type="Proteomes" id="UP000002255"/>
    </source>
</evidence>
<evidence type="ECO:0000256" key="6">
    <source>
        <dbReference type="ARBA" id="ARBA00037589"/>
    </source>
</evidence>
<dbReference type="GO" id="GO:0004852">
    <property type="term" value="F:uroporphyrinogen-III synthase activity"/>
    <property type="evidence" value="ECO:0007669"/>
    <property type="project" value="UniProtKB-UniRule"/>
</dbReference>
<evidence type="ECO:0000256" key="7">
    <source>
        <dbReference type="ARBA" id="ARBA00040167"/>
    </source>
</evidence>
<dbReference type="EMBL" id="CP001821">
    <property type="protein sequence ID" value="ACZ32253.1"/>
    <property type="molecule type" value="Genomic_DNA"/>
</dbReference>
<comment type="function">
    <text evidence="6 9">Catalyzes cyclization of the linear tetrapyrrole, hydroxymethylbilane, to the macrocyclic uroporphyrinogen III.</text>
</comment>
<feature type="compositionally biased region" description="Basic and acidic residues" evidence="10">
    <location>
        <begin position="265"/>
        <end position="287"/>
    </location>
</feature>
<feature type="compositionally biased region" description="Polar residues" evidence="10">
    <location>
        <begin position="515"/>
        <end position="526"/>
    </location>
</feature>
<dbReference type="Pfam" id="PF02602">
    <property type="entry name" value="HEM4"/>
    <property type="match status" value="2"/>
</dbReference>
<dbReference type="SUPFAM" id="SSF69618">
    <property type="entry name" value="HemD-like"/>
    <property type="match status" value="3"/>
</dbReference>
<dbReference type="KEGG" id="xce:Xcel_3253"/>
<dbReference type="InterPro" id="IPR003754">
    <property type="entry name" value="4pyrrol_synth_uPrphyn_synth"/>
</dbReference>
<feature type="region of interest" description="Disordered" evidence="10">
    <location>
        <begin position="505"/>
        <end position="526"/>
    </location>
</feature>
<comment type="catalytic activity">
    <reaction evidence="8 9">
        <text>hydroxymethylbilane = uroporphyrinogen III + H2O</text>
        <dbReference type="Rhea" id="RHEA:18965"/>
        <dbReference type="ChEBI" id="CHEBI:15377"/>
        <dbReference type="ChEBI" id="CHEBI:57308"/>
        <dbReference type="ChEBI" id="CHEBI:57845"/>
        <dbReference type="EC" id="4.2.1.75"/>
    </reaction>
</comment>
<feature type="compositionally biased region" description="Low complexity" evidence="10">
    <location>
        <begin position="505"/>
        <end position="514"/>
    </location>
</feature>
<evidence type="ECO:0000256" key="2">
    <source>
        <dbReference type="ARBA" id="ARBA00008133"/>
    </source>
</evidence>
<dbReference type="GO" id="GO:0006782">
    <property type="term" value="P:protoporphyrinogen IX biosynthetic process"/>
    <property type="evidence" value="ECO:0007669"/>
    <property type="project" value="UniProtKB-UniRule"/>
</dbReference>
<feature type="domain" description="Tetrapyrrole biosynthesis uroporphyrinogen III synthase" evidence="11">
    <location>
        <begin position="360"/>
        <end position="468"/>
    </location>
</feature>
<dbReference type="PANTHER" id="PTHR38042">
    <property type="entry name" value="UROPORPHYRINOGEN-III SYNTHASE, CHLOROPLASTIC"/>
    <property type="match status" value="1"/>
</dbReference>
<evidence type="ECO:0000256" key="8">
    <source>
        <dbReference type="ARBA" id="ARBA00048617"/>
    </source>
</evidence>
<reference evidence="13" key="1">
    <citation type="submission" date="2009-11" db="EMBL/GenBank/DDBJ databases">
        <title>The complete chromosome of Xylanimonas cellulosilytica DSM 15894.</title>
        <authorList>
            <consortium name="US DOE Joint Genome Institute (JGI-PGF)"/>
            <person name="Lucas S."/>
            <person name="Copeland A."/>
            <person name="Lapidus A."/>
            <person name="Glavina del Rio T."/>
            <person name="Dalin E."/>
            <person name="Tice H."/>
            <person name="Bruce D."/>
            <person name="Goodwin L."/>
            <person name="Pitluck S."/>
            <person name="Kyrpides N."/>
            <person name="Mavromatis K."/>
            <person name="Ivanova N."/>
            <person name="Mikhailova N."/>
            <person name="Foster B."/>
            <person name="Clum A."/>
            <person name="Brettin T."/>
            <person name="Detter J.C."/>
            <person name="Han C."/>
            <person name="Larimer F."/>
            <person name="Land M."/>
            <person name="Hauser L."/>
            <person name="Markowitz V."/>
            <person name="Cheng J.F."/>
            <person name="Hugenholtz P."/>
            <person name="Woyke T."/>
            <person name="Wu D."/>
            <person name="Gehrich-Schroeter G."/>
            <person name="Schneider S."/>
            <person name="Pukall S.R."/>
            <person name="Klenk H.P."/>
            <person name="Eisen J.A."/>
        </authorList>
    </citation>
    <scope>NUCLEOTIDE SEQUENCE [LARGE SCALE GENOMIC DNA]</scope>
    <source>
        <strain evidence="13">DSM 15894 / CECT 5975 / LMG 20990 / XIL07</strain>
    </source>
</reference>
<feature type="region of interest" description="Disordered" evidence="10">
    <location>
        <begin position="302"/>
        <end position="354"/>
    </location>
</feature>
<name>D1C0Q0_XYLCX</name>
<keyword evidence="5 9" id="KW-0627">Porphyrin biosynthesis</keyword>
<dbReference type="GO" id="GO:0006780">
    <property type="term" value="P:uroporphyrinogen III biosynthetic process"/>
    <property type="evidence" value="ECO:0007669"/>
    <property type="project" value="UniProtKB-UniRule"/>
</dbReference>
<dbReference type="InterPro" id="IPR039793">
    <property type="entry name" value="UROS/Hem4"/>
</dbReference>
<feature type="region of interest" description="Disordered" evidence="10">
    <location>
        <begin position="136"/>
        <end position="215"/>
    </location>
</feature>
<dbReference type="InterPro" id="IPR036108">
    <property type="entry name" value="4pyrrol_syn_uPrphyn_synt_sf"/>
</dbReference>
<comment type="pathway">
    <text evidence="1 9">Porphyrin-containing compound metabolism; protoporphyrin-IX biosynthesis; coproporphyrinogen-III from 5-aminolevulinate: step 3/4.</text>
</comment>
<evidence type="ECO:0000256" key="9">
    <source>
        <dbReference type="RuleBase" id="RU366031"/>
    </source>
</evidence>
<evidence type="ECO:0000256" key="10">
    <source>
        <dbReference type="SAM" id="MobiDB-lite"/>
    </source>
</evidence>
<dbReference type="eggNOG" id="COG1587">
    <property type="taxonomic scope" value="Bacteria"/>
</dbReference>
<sequence length="526" mass="51418">MTTPDLPLGDPGAASGPPAGLSPVRAEGPHADGPHTARPLAGHAEGPHADGPRTARLLAGRTVLITRAPDRAHSLADLLERLGARVVVAPVTTTAPPASPAALDAAVRSLDDYAWVAVTSVNAVDALRDAAARTATPLSPGLSGAGRGGAPGAPDTAGTPSGMSGAERTRAPGAPDTAGTPSGMSGAERALPPGAPDNSLAAAQPSMGASGPRWAAVGPATSRALHAAGVPVSLEATGTATDLAARFPAPPNLSDPRKTPPLPASDRREDHDGLSEGRETPPLRASDTFDARELSGAQGAMLLPAPDNEDARELSGAPGGQVRPAPDMPEGVPAVSGAQGGSPPPAPDKPGVAVTGAGRSRRVLLPLGDLARSVLADGLRAAGWDVHAVVAYRTVPLALPDDVVDAAWGGTIDLGVVAAGSAARELARQLGEAAPPVVAIGQPSAEAAVAAGLTVVGVAERPTDDALAAALVAAAGGTVHGAAVLDTGDLGAADLDTAVHGAAVHGAAPTTGPASTHTAPTTRSDT</sequence>
<dbReference type="UniPathway" id="UPA00251">
    <property type="reaction ID" value="UER00320"/>
</dbReference>
<feature type="compositionally biased region" description="Pro residues" evidence="10">
    <location>
        <begin position="248"/>
        <end position="263"/>
    </location>
</feature>
<reference evidence="12 13" key="2">
    <citation type="journal article" date="2010" name="Stand. Genomic Sci.">
        <title>Complete genome sequence of Xylanimonas cellulosilytica type strain (XIL07).</title>
        <authorList>
            <person name="Foster B."/>
            <person name="Pukall R."/>
            <person name="Abt B."/>
            <person name="Nolan M."/>
            <person name="Glavina Del Rio T."/>
            <person name="Chen F."/>
            <person name="Lucas S."/>
            <person name="Tice H."/>
            <person name="Pitluck S."/>
            <person name="Cheng J.-F."/>
            <person name="Chertkov O."/>
            <person name="Brettin T."/>
            <person name="Han C."/>
            <person name="Detter J.C."/>
            <person name="Bruce D."/>
            <person name="Goodwin L."/>
            <person name="Ivanova N."/>
            <person name="Mavromatis K."/>
            <person name="Pati A."/>
            <person name="Mikhailova N."/>
            <person name="Chen A."/>
            <person name="Palaniappan K."/>
            <person name="Land M."/>
            <person name="Hauser L."/>
            <person name="Chang Y.-J."/>
            <person name="Jeffries C.D."/>
            <person name="Chain P."/>
            <person name="Rohde M."/>
            <person name="Goeker M."/>
            <person name="Bristow J."/>
            <person name="Eisen J.A."/>
            <person name="Markowitz V."/>
            <person name="Hugenholtz P."/>
            <person name="Kyrpides N.C."/>
            <person name="Klenk H.-P."/>
            <person name="Lapidus A."/>
        </authorList>
    </citation>
    <scope>NUCLEOTIDE SEQUENCE [LARGE SCALE GENOMIC DNA]</scope>
    <source>
        <strain evidence="13">DSM 15894 / CECT 5975 / LMG 20990 / XIL07</strain>
    </source>
</reference>
<feature type="region of interest" description="Disordered" evidence="10">
    <location>
        <begin position="245"/>
        <end position="287"/>
    </location>
</feature>
<organism evidence="12 13">
    <name type="scientific">Xylanimonas cellulosilytica (strain DSM 15894 / JCM 12276 / CECT 5975 / KCTC 9989 / LMG 20990 / NBRC 107835 / XIL07)</name>
    <dbReference type="NCBI Taxonomy" id="446471"/>
    <lineage>
        <taxon>Bacteria</taxon>
        <taxon>Bacillati</taxon>
        <taxon>Actinomycetota</taxon>
        <taxon>Actinomycetes</taxon>
        <taxon>Micrococcales</taxon>
        <taxon>Promicromonosporaceae</taxon>
        <taxon>Xylanimonas</taxon>
    </lineage>
</organism>
<dbReference type="HOGENOM" id="CLU_517722_0_0_11"/>
<feature type="compositionally biased region" description="Low complexity" evidence="10">
    <location>
        <begin position="1"/>
        <end position="23"/>
    </location>
</feature>
<evidence type="ECO:0000256" key="3">
    <source>
        <dbReference type="ARBA" id="ARBA00013109"/>
    </source>
</evidence>
<evidence type="ECO:0000256" key="5">
    <source>
        <dbReference type="ARBA" id="ARBA00023244"/>
    </source>
</evidence>
<keyword evidence="4 9" id="KW-0456">Lyase</keyword>
<evidence type="ECO:0000313" key="12">
    <source>
        <dbReference type="EMBL" id="ACZ32253.1"/>
    </source>
</evidence>
<dbReference type="PANTHER" id="PTHR38042:SF1">
    <property type="entry name" value="UROPORPHYRINOGEN-III SYNTHASE, CHLOROPLASTIC"/>
    <property type="match status" value="1"/>
</dbReference>
<feature type="domain" description="Tetrapyrrole biosynthesis uroporphyrinogen III synthase" evidence="11">
    <location>
        <begin position="75"/>
        <end position="132"/>
    </location>
</feature>
<dbReference type="EC" id="4.2.1.75" evidence="3 9"/>
<evidence type="ECO:0000259" key="11">
    <source>
        <dbReference type="Pfam" id="PF02602"/>
    </source>
</evidence>